<dbReference type="GO" id="GO:0051959">
    <property type="term" value="F:dynein light intermediate chain binding"/>
    <property type="evidence" value="ECO:0007669"/>
    <property type="project" value="InterPro"/>
</dbReference>
<accession>A0AAV4RQR2</accession>
<dbReference type="AlphaFoldDB" id="A0AAV4RQR2"/>
<evidence type="ECO:0000313" key="2">
    <source>
        <dbReference type="EMBL" id="GIY22676.1"/>
    </source>
</evidence>
<name>A0AAV4RQR2_CAEEX</name>
<dbReference type="InterPro" id="IPR026983">
    <property type="entry name" value="DHC"/>
</dbReference>
<dbReference type="InterPro" id="IPR043160">
    <property type="entry name" value="Dynein_C_barrel"/>
</dbReference>
<organism evidence="2 3">
    <name type="scientific">Caerostris extrusa</name>
    <name type="common">Bark spider</name>
    <name type="synonym">Caerostris bankana</name>
    <dbReference type="NCBI Taxonomy" id="172846"/>
    <lineage>
        <taxon>Eukaryota</taxon>
        <taxon>Metazoa</taxon>
        <taxon>Ecdysozoa</taxon>
        <taxon>Arthropoda</taxon>
        <taxon>Chelicerata</taxon>
        <taxon>Arachnida</taxon>
        <taxon>Araneae</taxon>
        <taxon>Araneomorphae</taxon>
        <taxon>Entelegynae</taxon>
        <taxon>Araneoidea</taxon>
        <taxon>Araneidae</taxon>
        <taxon>Caerostris</taxon>
    </lineage>
</organism>
<feature type="domain" description="Dynein heavy chain C-terminal" evidence="1">
    <location>
        <begin position="37"/>
        <end position="149"/>
    </location>
</feature>
<sequence>MSDAVRLVFFSKTGGLIWPESEAREARATRVESPGGREEGAPSIFWLSGFFLYSIISNRCVPNYARKYQIPIDHLGYQFEVLRFETEADGKPEDGAYVLGLFLEGARWDRERMILNESYPKVLYDTLPVIWIKPGKRQDFLPARAYSCPRVQDQCEARHPQHHRTFDQLRHDDRPAVQQTGNALDQSRCGGPVPAQRLTTAWIAIEFTFLVMDTFHRMNFYLIFNFVWFDCN</sequence>
<dbReference type="GO" id="GO:0007018">
    <property type="term" value="P:microtubule-based movement"/>
    <property type="evidence" value="ECO:0007669"/>
    <property type="project" value="InterPro"/>
</dbReference>
<dbReference type="GO" id="GO:0045505">
    <property type="term" value="F:dynein intermediate chain binding"/>
    <property type="evidence" value="ECO:0007669"/>
    <property type="project" value="InterPro"/>
</dbReference>
<comment type="caution">
    <text evidence="2">The sequence shown here is derived from an EMBL/GenBank/DDBJ whole genome shotgun (WGS) entry which is preliminary data.</text>
</comment>
<evidence type="ECO:0000259" key="1">
    <source>
        <dbReference type="Pfam" id="PF18199"/>
    </source>
</evidence>
<reference evidence="2 3" key="1">
    <citation type="submission" date="2021-06" db="EMBL/GenBank/DDBJ databases">
        <title>Caerostris extrusa draft genome.</title>
        <authorList>
            <person name="Kono N."/>
            <person name="Arakawa K."/>
        </authorList>
    </citation>
    <scope>NUCLEOTIDE SEQUENCE [LARGE SCALE GENOMIC DNA]</scope>
</reference>
<dbReference type="Gene3D" id="3.10.490.20">
    <property type="match status" value="1"/>
</dbReference>
<gene>
    <name evidence="2" type="primary">DNAH3</name>
    <name evidence="2" type="ORF">CEXT_41571</name>
</gene>
<proteinExistence type="predicted"/>
<protein>
    <submittedName>
        <fullName evidence="2">Dynein heavy chain 3, axonemal</fullName>
    </submittedName>
</protein>
<dbReference type="Pfam" id="PF18199">
    <property type="entry name" value="Dynein_C"/>
    <property type="match status" value="1"/>
</dbReference>
<evidence type="ECO:0000313" key="3">
    <source>
        <dbReference type="Proteomes" id="UP001054945"/>
    </source>
</evidence>
<dbReference type="Proteomes" id="UP001054945">
    <property type="component" value="Unassembled WGS sequence"/>
</dbReference>
<dbReference type="GO" id="GO:0030286">
    <property type="term" value="C:dynein complex"/>
    <property type="evidence" value="ECO:0007669"/>
    <property type="project" value="InterPro"/>
</dbReference>
<dbReference type="InterPro" id="IPR041228">
    <property type="entry name" value="Dynein_C"/>
</dbReference>
<dbReference type="PANTHER" id="PTHR22878:SF70">
    <property type="entry name" value="DYNEIN HEAVY CHAIN 2, AXONEMAL"/>
    <property type="match status" value="1"/>
</dbReference>
<keyword evidence="3" id="KW-1185">Reference proteome</keyword>
<dbReference type="EMBL" id="BPLR01008181">
    <property type="protein sequence ID" value="GIY22676.1"/>
    <property type="molecule type" value="Genomic_DNA"/>
</dbReference>
<dbReference type="PANTHER" id="PTHR22878">
    <property type="entry name" value="DYNEIN HEAVY CHAIN 6, AXONEMAL-LIKE-RELATED"/>
    <property type="match status" value="1"/>
</dbReference>